<evidence type="ECO:0000259" key="1">
    <source>
        <dbReference type="Pfam" id="PF01850"/>
    </source>
</evidence>
<organism evidence="2 3">
    <name type="scientific">Sphaerospermopsis reniformis</name>
    <dbReference type="NCBI Taxonomy" id="531300"/>
    <lineage>
        <taxon>Bacteria</taxon>
        <taxon>Bacillati</taxon>
        <taxon>Cyanobacteriota</taxon>
        <taxon>Cyanophyceae</taxon>
        <taxon>Nostocales</taxon>
        <taxon>Aphanizomenonaceae</taxon>
        <taxon>Sphaerospermopsis</taxon>
    </lineage>
</organism>
<accession>A0A479ZSI9</accession>
<name>A0A479ZSI9_9CYAN</name>
<dbReference type="InterPro" id="IPR052919">
    <property type="entry name" value="TA_system_RNase"/>
</dbReference>
<dbReference type="AlphaFoldDB" id="A0A479ZSI9"/>
<evidence type="ECO:0000313" key="2">
    <source>
        <dbReference type="EMBL" id="GCL35457.1"/>
    </source>
</evidence>
<dbReference type="PANTHER" id="PTHR36173">
    <property type="entry name" value="RIBONUCLEASE VAPC16-RELATED"/>
    <property type="match status" value="1"/>
</dbReference>
<dbReference type="SUPFAM" id="SSF88723">
    <property type="entry name" value="PIN domain-like"/>
    <property type="match status" value="1"/>
</dbReference>
<dbReference type="PANTHER" id="PTHR36173:SF1">
    <property type="entry name" value="RIBONUCLEASE VAPC22"/>
    <property type="match status" value="1"/>
</dbReference>
<dbReference type="InterPro" id="IPR041705">
    <property type="entry name" value="PIN_Sll0205"/>
</dbReference>
<protein>
    <recommendedName>
        <fullName evidence="1">PIN domain-containing protein</fullName>
    </recommendedName>
</protein>
<dbReference type="EMBL" id="BJCE01000010">
    <property type="protein sequence ID" value="GCL35457.1"/>
    <property type="molecule type" value="Genomic_DNA"/>
</dbReference>
<proteinExistence type="predicted"/>
<dbReference type="InterPro" id="IPR002716">
    <property type="entry name" value="PIN_dom"/>
</dbReference>
<dbReference type="Proteomes" id="UP000300142">
    <property type="component" value="Unassembled WGS sequence"/>
</dbReference>
<sequence>MILLDTHIWLWLLHDPSQLSQAAQAAIESEESQNGLLVSAISVWEVAVKSSVGKLVLPLPIDEWYQLAQTHSGIIIKPLSPIDAIASTQLPDNFHKDPADRILVAIARRYEIPLVTCDAKILNYPHVKTIW</sequence>
<gene>
    <name evidence="2" type="ORF">SR1949_05520</name>
</gene>
<dbReference type="InterPro" id="IPR029060">
    <property type="entry name" value="PIN-like_dom_sf"/>
</dbReference>
<dbReference type="Gene3D" id="3.40.50.1010">
    <property type="entry name" value="5'-nuclease"/>
    <property type="match status" value="1"/>
</dbReference>
<comment type="caution">
    <text evidence="2">The sequence shown here is derived from an EMBL/GenBank/DDBJ whole genome shotgun (WGS) entry which is preliminary data.</text>
</comment>
<dbReference type="Pfam" id="PF01850">
    <property type="entry name" value="PIN"/>
    <property type="match status" value="1"/>
</dbReference>
<dbReference type="CDD" id="cd09872">
    <property type="entry name" value="PIN_Sll0205-like"/>
    <property type="match status" value="1"/>
</dbReference>
<dbReference type="RefSeq" id="WP_137666289.1">
    <property type="nucleotide sequence ID" value="NZ_BJCE01000010.1"/>
</dbReference>
<evidence type="ECO:0000313" key="3">
    <source>
        <dbReference type="Proteomes" id="UP000300142"/>
    </source>
</evidence>
<feature type="domain" description="PIN" evidence="1">
    <location>
        <begin position="2"/>
        <end position="124"/>
    </location>
</feature>
<reference evidence="3" key="1">
    <citation type="submission" date="2019-02" db="EMBL/GenBank/DDBJ databases">
        <title>Draft genome sequence of Sphaerospermopsis reniformis NIES-1949.</title>
        <authorList>
            <person name="Yamaguchi H."/>
            <person name="Suzuki S."/>
            <person name="Kawachi M."/>
        </authorList>
    </citation>
    <scope>NUCLEOTIDE SEQUENCE [LARGE SCALE GENOMIC DNA]</scope>
    <source>
        <strain evidence="3">NIES-1949</strain>
    </source>
</reference>
<keyword evidence="3" id="KW-1185">Reference proteome</keyword>